<dbReference type="Proteomes" id="UP000597444">
    <property type="component" value="Unassembled WGS sequence"/>
</dbReference>
<dbReference type="PRINTS" id="PR00081">
    <property type="entry name" value="GDHRDH"/>
</dbReference>
<dbReference type="PANTHER" id="PTHR43477:SF1">
    <property type="entry name" value="DIHYDROANTICAPSIN 7-DEHYDROGENASE"/>
    <property type="match status" value="1"/>
</dbReference>
<proteinExistence type="inferred from homology"/>
<comment type="similarity">
    <text evidence="1">Belongs to the short-chain dehydrogenases/reductases (SDR) family.</text>
</comment>
<dbReference type="InterPro" id="IPR002347">
    <property type="entry name" value="SDR_fam"/>
</dbReference>
<keyword evidence="2" id="KW-0560">Oxidoreductase</keyword>
<keyword evidence="4" id="KW-1185">Reference proteome</keyword>
<name>A0A8J3IYS1_9CHLR</name>
<evidence type="ECO:0000313" key="4">
    <source>
        <dbReference type="Proteomes" id="UP000597444"/>
    </source>
</evidence>
<dbReference type="NCBIfam" id="NF005449">
    <property type="entry name" value="PRK07041.1"/>
    <property type="match status" value="1"/>
</dbReference>
<dbReference type="InterPro" id="IPR051122">
    <property type="entry name" value="SDR_DHRS6-like"/>
</dbReference>
<dbReference type="Pfam" id="PF13561">
    <property type="entry name" value="adh_short_C2"/>
    <property type="match status" value="1"/>
</dbReference>
<reference evidence="3" key="1">
    <citation type="submission" date="2020-10" db="EMBL/GenBank/DDBJ databases">
        <title>Taxonomic study of unclassified bacteria belonging to the class Ktedonobacteria.</title>
        <authorList>
            <person name="Yabe S."/>
            <person name="Wang C.M."/>
            <person name="Zheng Y."/>
            <person name="Sakai Y."/>
            <person name="Cavaletti L."/>
            <person name="Monciardini P."/>
            <person name="Donadio S."/>
        </authorList>
    </citation>
    <scope>NUCLEOTIDE SEQUENCE</scope>
    <source>
        <strain evidence="3">ID150040</strain>
    </source>
</reference>
<dbReference type="RefSeq" id="WP_220209903.1">
    <property type="nucleotide sequence ID" value="NZ_BNJK01000002.1"/>
</dbReference>
<comment type="caution">
    <text evidence="3">The sequence shown here is derived from an EMBL/GenBank/DDBJ whole genome shotgun (WGS) entry which is preliminary data.</text>
</comment>
<gene>
    <name evidence="3" type="ORF">KSF_093030</name>
</gene>
<sequence length="242" mass="25416">MDIVGQTIIVVGGSSGMGLEVARAALAKGAEVVIVGRSQQRLAQAVEELSGKHVRTIAADVTSEEEVSRIFESVGRFDHLFVSAASNLTYQPIRELDMEAARKTIDAKLVAALLLAKYAARTINAHGSITFISGIAAERPMPAGYLVGAVNGALFSLVYGLTVALAPVRVNAVSPGWIDTPIWDANSALAANKSATFAQMAQRLPAGRIGQPADIAHAALFLMENEFTTGTVLPVDGGHRLI</sequence>
<evidence type="ECO:0000256" key="2">
    <source>
        <dbReference type="ARBA" id="ARBA00023002"/>
    </source>
</evidence>
<dbReference type="GO" id="GO:0016491">
    <property type="term" value="F:oxidoreductase activity"/>
    <property type="evidence" value="ECO:0007669"/>
    <property type="project" value="UniProtKB-KW"/>
</dbReference>
<organism evidence="3 4">
    <name type="scientific">Reticulibacter mediterranei</name>
    <dbReference type="NCBI Taxonomy" id="2778369"/>
    <lineage>
        <taxon>Bacteria</taxon>
        <taxon>Bacillati</taxon>
        <taxon>Chloroflexota</taxon>
        <taxon>Ktedonobacteria</taxon>
        <taxon>Ktedonobacterales</taxon>
        <taxon>Reticulibacteraceae</taxon>
        <taxon>Reticulibacter</taxon>
    </lineage>
</organism>
<dbReference type="EMBL" id="BNJK01000002">
    <property type="protein sequence ID" value="GHO99255.1"/>
    <property type="molecule type" value="Genomic_DNA"/>
</dbReference>
<evidence type="ECO:0000313" key="3">
    <source>
        <dbReference type="EMBL" id="GHO99255.1"/>
    </source>
</evidence>
<evidence type="ECO:0000256" key="1">
    <source>
        <dbReference type="ARBA" id="ARBA00006484"/>
    </source>
</evidence>
<dbReference type="PANTHER" id="PTHR43477">
    <property type="entry name" value="DIHYDROANTICAPSIN 7-DEHYDROGENASE"/>
    <property type="match status" value="1"/>
</dbReference>
<protein>
    <submittedName>
        <fullName evidence="3">Short chain dehydrogenase</fullName>
    </submittedName>
</protein>
<dbReference type="InterPro" id="IPR036291">
    <property type="entry name" value="NAD(P)-bd_dom_sf"/>
</dbReference>
<dbReference type="SUPFAM" id="SSF51735">
    <property type="entry name" value="NAD(P)-binding Rossmann-fold domains"/>
    <property type="match status" value="1"/>
</dbReference>
<dbReference type="AlphaFoldDB" id="A0A8J3IYS1"/>
<accession>A0A8J3IYS1</accession>
<dbReference type="Gene3D" id="3.40.50.720">
    <property type="entry name" value="NAD(P)-binding Rossmann-like Domain"/>
    <property type="match status" value="1"/>
</dbReference>